<feature type="compositionally biased region" description="Low complexity" evidence="1">
    <location>
        <begin position="197"/>
        <end position="220"/>
    </location>
</feature>
<feature type="compositionally biased region" description="Basic and acidic residues" evidence="1">
    <location>
        <begin position="707"/>
        <end position="722"/>
    </location>
</feature>
<feature type="compositionally biased region" description="Basic and acidic residues" evidence="1">
    <location>
        <begin position="764"/>
        <end position="802"/>
    </location>
</feature>
<feature type="region of interest" description="Disordered" evidence="1">
    <location>
        <begin position="437"/>
        <end position="499"/>
    </location>
</feature>
<feature type="compositionally biased region" description="Basic and acidic residues" evidence="1">
    <location>
        <begin position="123"/>
        <end position="142"/>
    </location>
</feature>
<feature type="compositionally biased region" description="Polar residues" evidence="1">
    <location>
        <begin position="78"/>
        <end position="89"/>
    </location>
</feature>
<feature type="compositionally biased region" description="Polar residues" evidence="1">
    <location>
        <begin position="27"/>
        <end position="41"/>
    </location>
</feature>
<feature type="compositionally biased region" description="Basic residues" evidence="1">
    <location>
        <begin position="1001"/>
        <end position="1010"/>
    </location>
</feature>
<evidence type="ECO:0000313" key="2">
    <source>
        <dbReference type="EMBL" id="CEL69648.1"/>
    </source>
</evidence>
<feature type="compositionally biased region" description="Basic and acidic residues" evidence="1">
    <location>
        <begin position="911"/>
        <end position="932"/>
    </location>
</feature>
<feature type="compositionally biased region" description="Low complexity" evidence="1">
    <location>
        <begin position="228"/>
        <end position="254"/>
    </location>
</feature>
<gene>
    <name evidence="2" type="ORF">BN1204_053530</name>
</gene>
<protein>
    <submittedName>
        <fullName evidence="2">Uncharacterized protein</fullName>
    </submittedName>
</protein>
<feature type="region of interest" description="Disordered" evidence="1">
    <location>
        <begin position="692"/>
        <end position="811"/>
    </location>
</feature>
<feature type="region of interest" description="Disordered" evidence="1">
    <location>
        <begin position="330"/>
        <end position="363"/>
    </location>
</feature>
<sequence>MEQGEETKQGVGGSGGFICLASEVTSFSDAPQDAGSEQSLASRLPAEKGLLEEKERHTHVDRHLRGDASVSGLDLRCTDTSESGETAQNVAWPREALAEESHEEDGYVQVAEGTGVGAAVPKESNEGGETERKEIEKTRPGEKSTCVGNRSHRLQAGDSSSRDRGFLSGSADAPHHSPEPPEAAFVAGASTTKISASPSPLTPLEATTPSSPPSSQTSSTGVSVADISAPGRLPSLSSASPSAPSAPPAGDASDDVSAFFTIEVHGDVSLESEILSSFSSSGGENFRRAVEAETARWHVQSPGLGAAYALLHARLFSRLLSLGALRRSGDSRPEAKRRKLAEDPPPLQERGRLEAATAAQGEANEQRRASFSCPCEGEHYELCGDVLAGVVRDAQLSAARECQGGWANCIRRVFARSGAEKENRYFFEDGSPALGGRRPLLPVFSEAPLSEGRKRAQTGGSSETETKDEKPLEQTKKRDGNAPTPSGETNGEESVETEAVAAALSSLSHGSSLPSDVDQPFCALRRNGESRDPLSFTWRDWEMHHRFVLASHQSSMSICFFCGRRACPRSENSRIACPASRCEQCCQRGHRAFRSTCNRSLALLHRIEEAFEARFAASMREDRQDIRCVQCGGSGHFICGEAPASEGFSTLSVRTCTNVRNRDARQNTDASFLWTLEEAKNYLARLPAYIRRRKQPPPPPPPSSALRSEDFDWGSHGEEPHAHASSSRSFPSRAAEGRAARRDTWRGEREERQRGERFGYSARSGRERDRRPHSFPPREWEDERRDERREERRYAPHGDDTSVHSALPAAVPRGPPFFPPPAMHPHALCAPPLGFGVPVLAPPVCLAPLPSGAAAPLHTFPAFVSSFSREVFVNPNAPDPSRPFELSAFSSQGRGHPDIARSCFEDGNASRTREGGRSRAPRDWDQAPRRSDSPFSSESRPQSYARGGYDQAPWNLRAADETQAMHAPPRSVFVASGGEGESGGCWGEERGRMRQGPRFPSRSHSRHPRL</sequence>
<feature type="compositionally biased region" description="Basic and acidic residues" evidence="1">
    <location>
        <begin position="464"/>
        <end position="480"/>
    </location>
</feature>
<feature type="region of interest" description="Disordered" evidence="1">
    <location>
        <begin position="883"/>
        <end position="1010"/>
    </location>
</feature>
<evidence type="ECO:0000256" key="1">
    <source>
        <dbReference type="SAM" id="MobiDB-lite"/>
    </source>
</evidence>
<feature type="compositionally biased region" description="Polar residues" evidence="1">
    <location>
        <begin position="933"/>
        <end position="942"/>
    </location>
</feature>
<feature type="region of interest" description="Disordered" evidence="1">
    <location>
        <begin position="27"/>
        <end position="254"/>
    </location>
</feature>
<accession>A0A0F7UI50</accession>
<dbReference type="EMBL" id="LN714486">
    <property type="protein sequence ID" value="CEL69648.1"/>
    <property type="molecule type" value="Genomic_DNA"/>
</dbReference>
<feature type="compositionally biased region" description="Basic and acidic residues" evidence="1">
    <location>
        <begin position="45"/>
        <end position="66"/>
    </location>
</feature>
<feature type="compositionally biased region" description="Basic and acidic residues" evidence="1">
    <location>
        <begin position="735"/>
        <end position="757"/>
    </location>
</feature>
<dbReference type="AlphaFoldDB" id="A0A0F7UI50"/>
<feature type="compositionally biased region" description="Low complexity" evidence="1">
    <location>
        <begin position="723"/>
        <end position="734"/>
    </location>
</feature>
<proteinExistence type="predicted"/>
<feature type="compositionally biased region" description="Gly residues" evidence="1">
    <location>
        <begin position="977"/>
        <end position="986"/>
    </location>
</feature>
<organism evidence="2">
    <name type="scientific">Neospora caninum (strain Liverpool)</name>
    <dbReference type="NCBI Taxonomy" id="572307"/>
    <lineage>
        <taxon>Eukaryota</taxon>
        <taxon>Sar</taxon>
        <taxon>Alveolata</taxon>
        <taxon>Apicomplexa</taxon>
        <taxon>Conoidasida</taxon>
        <taxon>Coccidia</taxon>
        <taxon>Eucoccidiorida</taxon>
        <taxon>Eimeriorina</taxon>
        <taxon>Sarcocystidae</taxon>
        <taxon>Neospora</taxon>
    </lineage>
</organism>
<name>A0A0F7UI50_NEOCL</name>
<reference evidence="2" key="1">
    <citation type="journal article" date="2015" name="PLoS ONE">
        <title>Comprehensive Evaluation of Toxoplasma gondii VEG and Neospora caninum LIV Genomes with Tachyzoite Stage Transcriptome and Proteome Defines Novel Transcript Features.</title>
        <authorList>
            <person name="Ramaprasad A."/>
            <person name="Mourier T."/>
            <person name="Naeem R."/>
            <person name="Malas T.B."/>
            <person name="Moussa E."/>
            <person name="Panigrahi A."/>
            <person name="Vermont S.J."/>
            <person name="Otto T.D."/>
            <person name="Wastling J."/>
            <person name="Pain A."/>
        </authorList>
    </citation>
    <scope>NUCLEOTIDE SEQUENCE</scope>
    <source>
        <strain evidence="2">Liverpool</strain>
    </source>
</reference>